<protein>
    <recommendedName>
        <fullName evidence="3">DUF2500 domain-containing protein</fullName>
    </recommendedName>
</protein>
<gene>
    <name evidence="2" type="ORF">ECLFYP2_00128</name>
</gene>
<name>A0A6N3EDE2_ENTCA</name>
<proteinExistence type="predicted"/>
<accession>A0A6N3EDE2</accession>
<dbReference type="InterPro" id="IPR019635">
    <property type="entry name" value="DUF2500"/>
</dbReference>
<reference evidence="2" key="1">
    <citation type="submission" date="2019-11" db="EMBL/GenBank/DDBJ databases">
        <authorList>
            <person name="Feng L."/>
        </authorList>
    </citation>
    <scope>NUCLEOTIDE SEQUENCE</scope>
    <source>
        <strain evidence="2">ECasseliflavusLFYP2</strain>
    </source>
</reference>
<dbReference type="RefSeq" id="WP_421758246.1">
    <property type="nucleotide sequence ID" value="NZ_CACRTX010000012.1"/>
</dbReference>
<dbReference type="Gene3D" id="2.40.50.660">
    <property type="match status" value="1"/>
</dbReference>
<keyword evidence="1" id="KW-0472">Membrane</keyword>
<sequence length="105" mass="12126">MDFLFTLFSFIFVAVILYHIVEFLKDQSTPEVAVLATLVDKRMTSSTNIAANGFTNQSITYYLLFEIASGERLEFKVGYGKYKLYVIGDTGVLRYQRKRFNSLDR</sequence>
<dbReference type="Pfam" id="PF10694">
    <property type="entry name" value="DUF2500"/>
    <property type="match status" value="1"/>
</dbReference>
<evidence type="ECO:0000313" key="2">
    <source>
        <dbReference type="EMBL" id="VYU37589.1"/>
    </source>
</evidence>
<dbReference type="AlphaFoldDB" id="A0A6N3EDE2"/>
<dbReference type="EMBL" id="CACRTX010000012">
    <property type="protein sequence ID" value="VYU37589.1"/>
    <property type="molecule type" value="Genomic_DNA"/>
</dbReference>
<evidence type="ECO:0008006" key="3">
    <source>
        <dbReference type="Google" id="ProtNLM"/>
    </source>
</evidence>
<feature type="transmembrane region" description="Helical" evidence="1">
    <location>
        <begin position="6"/>
        <end position="24"/>
    </location>
</feature>
<evidence type="ECO:0000256" key="1">
    <source>
        <dbReference type="SAM" id="Phobius"/>
    </source>
</evidence>
<keyword evidence="1" id="KW-0812">Transmembrane</keyword>
<organism evidence="2">
    <name type="scientific">Enterococcus casseliflavus</name>
    <name type="common">Enterococcus flavescens</name>
    <dbReference type="NCBI Taxonomy" id="37734"/>
    <lineage>
        <taxon>Bacteria</taxon>
        <taxon>Bacillati</taxon>
        <taxon>Bacillota</taxon>
        <taxon>Bacilli</taxon>
        <taxon>Lactobacillales</taxon>
        <taxon>Enterococcaceae</taxon>
        <taxon>Enterococcus</taxon>
    </lineage>
</organism>
<keyword evidence="1" id="KW-1133">Transmembrane helix</keyword>